<gene>
    <name evidence="3" type="ORF">C6P40_004747</name>
</gene>
<evidence type="ECO:0000313" key="3">
    <source>
        <dbReference type="EMBL" id="KAG0691141.1"/>
    </source>
</evidence>
<keyword evidence="2" id="KW-0479">Metal-binding</keyword>
<organism evidence="3 4">
    <name type="scientific">Pichia californica</name>
    <dbReference type="NCBI Taxonomy" id="460514"/>
    <lineage>
        <taxon>Eukaryota</taxon>
        <taxon>Fungi</taxon>
        <taxon>Dikarya</taxon>
        <taxon>Ascomycota</taxon>
        <taxon>Saccharomycotina</taxon>
        <taxon>Pichiomycetes</taxon>
        <taxon>Pichiales</taxon>
        <taxon>Pichiaceae</taxon>
        <taxon>Pichia</taxon>
    </lineage>
</organism>
<accession>A0A9P7BHC5</accession>
<dbReference type="PANTHER" id="PTHR15323">
    <property type="entry name" value="D123 PROTEIN"/>
    <property type="match status" value="1"/>
</dbReference>
<dbReference type="InterPro" id="IPR009772">
    <property type="entry name" value="CDC123"/>
</dbReference>
<reference evidence="3" key="1">
    <citation type="submission" date="2020-11" db="EMBL/GenBank/DDBJ databases">
        <title>Kefir isolates.</title>
        <authorList>
            <person name="Marcisauskas S."/>
            <person name="Kim Y."/>
            <person name="Blasche S."/>
        </authorList>
    </citation>
    <scope>NUCLEOTIDE SEQUENCE</scope>
    <source>
        <strain evidence="3">Olga-1</strain>
    </source>
</reference>
<protein>
    <recommendedName>
        <fullName evidence="2">Translation initiation factor eIF2 assembly protein</fullName>
    </recommendedName>
</protein>
<evidence type="ECO:0000256" key="2">
    <source>
        <dbReference type="PIRNR" id="PIRNR007807"/>
    </source>
</evidence>
<keyword evidence="2" id="KW-0143">Chaperone</keyword>
<keyword evidence="2" id="KW-0460">Magnesium</keyword>
<dbReference type="Proteomes" id="UP000697127">
    <property type="component" value="Unassembled WGS sequence"/>
</dbReference>
<dbReference type="GO" id="GO:0005524">
    <property type="term" value="F:ATP binding"/>
    <property type="evidence" value="ECO:0007669"/>
    <property type="project" value="UniProtKB-KW"/>
</dbReference>
<keyword evidence="2" id="KW-0963">Cytoplasm</keyword>
<dbReference type="PANTHER" id="PTHR15323:SF6">
    <property type="entry name" value="CELL DIVISION CYCLE PROTEIN 123 HOMOLOG"/>
    <property type="match status" value="1"/>
</dbReference>
<keyword evidence="2" id="KW-0547">Nucleotide-binding</keyword>
<keyword evidence="2" id="KW-0067">ATP-binding</keyword>
<comment type="subcellular location">
    <subcellularLocation>
        <location evidence="2">Cytoplasm</location>
    </subcellularLocation>
</comment>
<proteinExistence type="inferred from homology"/>
<name>A0A9P7BHC5_9ASCO</name>
<dbReference type="EMBL" id="PUHW01000007">
    <property type="protein sequence ID" value="KAG0691141.1"/>
    <property type="molecule type" value="Genomic_DNA"/>
</dbReference>
<evidence type="ECO:0000313" key="4">
    <source>
        <dbReference type="Proteomes" id="UP000697127"/>
    </source>
</evidence>
<dbReference type="GO" id="GO:0046872">
    <property type="term" value="F:metal ion binding"/>
    <property type="evidence" value="ECO:0007669"/>
    <property type="project" value="UniProtKB-KW"/>
</dbReference>
<dbReference type="AlphaFoldDB" id="A0A9P7BHC5"/>
<dbReference type="Pfam" id="PF07065">
    <property type="entry name" value="D123"/>
    <property type="match status" value="1"/>
</dbReference>
<sequence length="363" mass="42710">MVDSPFAEISINVEDILHCSYSHWYPKFEKYTLSEAVIYKSLPKSFVEYLESDDIELPKENKKDSVIFQDAKPTSDNEYSDWEDDRNEEIISADKFTKSDPTKNFKELHEQLKETINRFGSVAPKLNWSAPQDSTWIMTGRNMRCYSTTDLFLLLKSSDYLNHDIYHAFDEAKDYDKNNPPIFDLNLILRKWVDINPSMEFRCFVRDRQLIAISQRDLNYYSFLDELKDELTEKIGIFFDDVLMGNFDCNSFVFDVYLPKPFNEVYLIDINPYQRSTESLLFTWNELITMDLMEEYVEFRLVTQHNSGRFATKAHSQNHVPRDFLDASVDTQSMVDFLKKCKELELNERDTSDSGSDDDGDIK</sequence>
<keyword evidence="4" id="KW-1185">Reference proteome</keyword>
<dbReference type="GO" id="GO:0005737">
    <property type="term" value="C:cytoplasm"/>
    <property type="evidence" value="ECO:0007669"/>
    <property type="project" value="UniProtKB-SubCell"/>
</dbReference>
<dbReference type="PIRSF" id="PIRSF007807">
    <property type="entry name" value="Cdc123"/>
    <property type="match status" value="1"/>
</dbReference>
<comment type="similarity">
    <text evidence="1 2">Belongs to the CDC123 family.</text>
</comment>
<comment type="caution">
    <text evidence="3">The sequence shown here is derived from an EMBL/GenBank/DDBJ whole genome shotgun (WGS) entry which is preliminary data.</text>
</comment>
<evidence type="ECO:0000256" key="1">
    <source>
        <dbReference type="ARBA" id="ARBA00011047"/>
    </source>
</evidence>